<gene>
    <name evidence="1" type="ORF">V6N11_019129</name>
</gene>
<name>A0ABR2R1K0_9ROSI</name>
<evidence type="ECO:0000313" key="2">
    <source>
        <dbReference type="Proteomes" id="UP001396334"/>
    </source>
</evidence>
<evidence type="ECO:0008006" key="3">
    <source>
        <dbReference type="Google" id="ProtNLM"/>
    </source>
</evidence>
<organism evidence="1 2">
    <name type="scientific">Hibiscus sabdariffa</name>
    <name type="common">roselle</name>
    <dbReference type="NCBI Taxonomy" id="183260"/>
    <lineage>
        <taxon>Eukaryota</taxon>
        <taxon>Viridiplantae</taxon>
        <taxon>Streptophyta</taxon>
        <taxon>Embryophyta</taxon>
        <taxon>Tracheophyta</taxon>
        <taxon>Spermatophyta</taxon>
        <taxon>Magnoliopsida</taxon>
        <taxon>eudicotyledons</taxon>
        <taxon>Gunneridae</taxon>
        <taxon>Pentapetalae</taxon>
        <taxon>rosids</taxon>
        <taxon>malvids</taxon>
        <taxon>Malvales</taxon>
        <taxon>Malvaceae</taxon>
        <taxon>Malvoideae</taxon>
        <taxon>Hibiscus</taxon>
    </lineage>
</organism>
<dbReference type="PANTHER" id="PTHR11439">
    <property type="entry name" value="GAG-POL-RELATED RETROTRANSPOSON"/>
    <property type="match status" value="1"/>
</dbReference>
<keyword evidence="2" id="KW-1185">Reference proteome</keyword>
<comment type="caution">
    <text evidence="1">The sequence shown here is derived from an EMBL/GenBank/DDBJ whole genome shotgun (WGS) entry which is preliminary data.</text>
</comment>
<evidence type="ECO:0000313" key="1">
    <source>
        <dbReference type="EMBL" id="KAK9006798.1"/>
    </source>
</evidence>
<dbReference type="CDD" id="cd09272">
    <property type="entry name" value="RNase_HI_RT_Ty1"/>
    <property type="match status" value="1"/>
</dbReference>
<dbReference type="Proteomes" id="UP001396334">
    <property type="component" value="Unassembled WGS sequence"/>
</dbReference>
<dbReference type="PANTHER" id="PTHR11439:SF463">
    <property type="entry name" value="REVERSE TRANSCRIPTASE TY1_COPIA-TYPE DOMAIN-CONTAINING PROTEIN"/>
    <property type="match status" value="1"/>
</dbReference>
<accession>A0ABR2R1K0</accession>
<protein>
    <recommendedName>
        <fullName evidence="3">Mitochondrial protein</fullName>
    </recommendedName>
</protein>
<dbReference type="EMBL" id="JBBPBN010000028">
    <property type="protein sequence ID" value="KAK9006798.1"/>
    <property type="molecule type" value="Genomic_DNA"/>
</dbReference>
<reference evidence="1 2" key="1">
    <citation type="journal article" date="2024" name="G3 (Bethesda)">
        <title>Genome assembly of Hibiscus sabdariffa L. provides insights into metabolisms of medicinal natural products.</title>
        <authorList>
            <person name="Kim T."/>
        </authorList>
    </citation>
    <scope>NUCLEOTIDE SEQUENCE [LARGE SCALE GENOMIC DNA]</scope>
    <source>
        <strain evidence="1">TK-2024</strain>
        <tissue evidence="1">Old leaves</tissue>
    </source>
</reference>
<sequence length="215" mass="24166">MPSFRAFTTILDAKKIPKNIHEALQDPRWKKVVEEEISALEKTGTWVITDLPTGKNMWAASGSLLLNSNPMGVSNGKRGSVYEDLTLFRGGWRPKERIEVSRSKEGLVINQRKYILDLLKETGLLGCKPVETPMDTNVIFNTTAPSFCNEECFQQIAESLTDRKSTSGYCTLLWGNLVTWRSKKQAVISRSSAEAEIRALAQGMCDGIWLIRLLR</sequence>
<proteinExistence type="predicted"/>